<evidence type="ECO:0000256" key="2">
    <source>
        <dbReference type="SAM" id="SignalP"/>
    </source>
</evidence>
<dbReference type="PANTHER" id="PTHR34385">
    <property type="entry name" value="D-ALANYL-D-ALANINE CARBOXYPEPTIDASE"/>
    <property type="match status" value="1"/>
</dbReference>
<dbReference type="InterPro" id="IPR058193">
    <property type="entry name" value="VanY/YodJ_core_dom"/>
</dbReference>
<dbReference type="PROSITE" id="PS51257">
    <property type="entry name" value="PROKAR_LIPOPROTEIN"/>
    <property type="match status" value="1"/>
</dbReference>
<feature type="chain" id="PRO_5047493721" evidence="2">
    <location>
        <begin position="33"/>
        <end position="314"/>
    </location>
</feature>
<dbReference type="PANTHER" id="PTHR34385:SF1">
    <property type="entry name" value="PEPTIDOGLYCAN L-ALANYL-D-GLUTAMATE ENDOPEPTIDASE CWLK"/>
    <property type="match status" value="1"/>
</dbReference>
<feature type="compositionally biased region" description="Low complexity" evidence="1">
    <location>
        <begin position="29"/>
        <end position="55"/>
    </location>
</feature>
<evidence type="ECO:0000313" key="5">
    <source>
        <dbReference type="Proteomes" id="UP001260872"/>
    </source>
</evidence>
<proteinExistence type="predicted"/>
<evidence type="ECO:0000256" key="1">
    <source>
        <dbReference type="SAM" id="MobiDB-lite"/>
    </source>
</evidence>
<dbReference type="Pfam" id="PF02557">
    <property type="entry name" value="VanY"/>
    <property type="match status" value="1"/>
</dbReference>
<sequence>MSRAQASPLRTAPPAALLTCLAVSSLMLGACGAGNDDDAGTPPGQQEPSPGGQTQKSESGEAAGTPSSSSERPGSPQRSDEAGADGEEGADSAEADSFTDERSFDPAVNLDPESISVLVNRSHPLHDWEPQDLVVPDVPANREGIALREEAADALEALFAEAQESYPNLALASGYRSYDYQVEVYSEAHRRLGTQGADVYHSRPGYSEHQSGLAADLLSWDHMDCILSECFSDTPEGRWLAENAHTYGFIIRYPRGQEDITGFPYEPWHLRYLGVESATAVHESGLTLEEFWDQPPVQDYPEEEPLPEQLNYTP</sequence>
<gene>
    <name evidence="4" type="ORF">RH857_02010</name>
</gene>
<dbReference type="RefSeq" id="WP_310536301.1">
    <property type="nucleotide sequence ID" value="NZ_BAAAOC010000018.1"/>
</dbReference>
<feature type="domain" description="D-alanyl-D-alanine carboxypeptidase-like core" evidence="3">
    <location>
        <begin position="146"/>
        <end position="274"/>
    </location>
</feature>
<evidence type="ECO:0000259" key="3">
    <source>
        <dbReference type="Pfam" id="PF02557"/>
    </source>
</evidence>
<evidence type="ECO:0000313" key="4">
    <source>
        <dbReference type="EMBL" id="MDR5710917.1"/>
    </source>
</evidence>
<dbReference type="InterPro" id="IPR052179">
    <property type="entry name" value="DD-CPase-like"/>
</dbReference>
<organism evidence="4 5">
    <name type="scientific">Nesterenkonia flava</name>
    <dbReference type="NCBI Taxonomy" id="469799"/>
    <lineage>
        <taxon>Bacteria</taxon>
        <taxon>Bacillati</taxon>
        <taxon>Actinomycetota</taxon>
        <taxon>Actinomycetes</taxon>
        <taxon>Micrococcales</taxon>
        <taxon>Micrococcaceae</taxon>
        <taxon>Nesterenkonia</taxon>
    </lineage>
</organism>
<reference evidence="5" key="1">
    <citation type="submission" date="2023-07" db="EMBL/GenBank/DDBJ databases">
        <title>Description of three actinobacteria isolated from air of manufacturing shop in a pharmaceutical factory.</title>
        <authorList>
            <person name="Zhang D.-F."/>
        </authorList>
    </citation>
    <scope>NUCLEOTIDE SEQUENCE [LARGE SCALE GENOMIC DNA]</scope>
    <source>
        <strain evidence="5">CCTCC AB 207010</strain>
    </source>
</reference>
<dbReference type="SUPFAM" id="SSF55166">
    <property type="entry name" value="Hedgehog/DD-peptidase"/>
    <property type="match status" value="1"/>
</dbReference>
<dbReference type="EMBL" id="JAVKGT010000003">
    <property type="protein sequence ID" value="MDR5710917.1"/>
    <property type="molecule type" value="Genomic_DNA"/>
</dbReference>
<keyword evidence="5" id="KW-1185">Reference proteome</keyword>
<accession>A0ABU1FRP9</accession>
<dbReference type="InterPro" id="IPR003709">
    <property type="entry name" value="VanY-like_core_dom"/>
</dbReference>
<dbReference type="CDD" id="cd14852">
    <property type="entry name" value="LD-carboxypeptidase"/>
    <property type="match status" value="1"/>
</dbReference>
<feature type="compositionally biased region" description="Acidic residues" evidence="1">
    <location>
        <begin position="82"/>
        <end position="98"/>
    </location>
</feature>
<protein>
    <submittedName>
        <fullName evidence="4">M15 family metallopeptidase</fullName>
    </submittedName>
</protein>
<dbReference type="InterPro" id="IPR009045">
    <property type="entry name" value="Zn_M74/Hedgehog-like"/>
</dbReference>
<dbReference type="Gene3D" id="3.30.1380.10">
    <property type="match status" value="1"/>
</dbReference>
<feature type="region of interest" description="Disordered" evidence="1">
    <location>
        <begin position="29"/>
        <end position="109"/>
    </location>
</feature>
<keyword evidence="2" id="KW-0732">Signal</keyword>
<feature type="signal peptide" evidence="2">
    <location>
        <begin position="1"/>
        <end position="32"/>
    </location>
</feature>
<comment type="caution">
    <text evidence="4">The sequence shown here is derived from an EMBL/GenBank/DDBJ whole genome shotgun (WGS) entry which is preliminary data.</text>
</comment>
<dbReference type="Proteomes" id="UP001260872">
    <property type="component" value="Unassembled WGS sequence"/>
</dbReference>
<name>A0ABU1FRP9_9MICC</name>